<dbReference type="SUPFAM" id="SSF56973">
    <property type="entry name" value="Aerolisin/ETX pore-forming domain"/>
    <property type="match status" value="1"/>
</dbReference>
<dbReference type="CDD" id="cd20229">
    <property type="entry name" value="PFM_tachylectin-like"/>
    <property type="match status" value="1"/>
</dbReference>
<name>A0AAD1SEZ0_PELCU</name>
<evidence type="ECO:0000259" key="4">
    <source>
        <dbReference type="Pfam" id="PF14517"/>
    </source>
</evidence>
<feature type="domain" description="Tachylectin 2" evidence="4">
    <location>
        <begin position="32"/>
        <end position="259"/>
    </location>
</feature>
<dbReference type="InterPro" id="IPR053237">
    <property type="entry name" value="Natterin_C"/>
</dbReference>
<dbReference type="PANTHER" id="PTHR39244">
    <property type="entry name" value="NATTERIN-4"/>
    <property type="match status" value="1"/>
</dbReference>
<proteinExistence type="inferred from homology"/>
<comment type="similarity">
    <text evidence="1">Belongs to the aerolysin family.</text>
</comment>
<dbReference type="Pfam" id="PF14517">
    <property type="entry name" value="Tachylectin"/>
    <property type="match status" value="1"/>
</dbReference>
<evidence type="ECO:0000313" key="6">
    <source>
        <dbReference type="Proteomes" id="UP001295444"/>
    </source>
</evidence>
<dbReference type="InterPro" id="IPR023294">
    <property type="entry name" value="Tachylectin2"/>
</dbReference>
<keyword evidence="2" id="KW-1015">Disulfide bond</keyword>
<dbReference type="AlphaFoldDB" id="A0AAD1SEZ0"/>
<evidence type="ECO:0000256" key="1">
    <source>
        <dbReference type="ARBA" id="ARBA00009831"/>
    </source>
</evidence>
<sequence>MGLCGKDSEYHFSASHQTSNAEELRHDTILFAISSDYVARAGLPPKDRMDSYYDRSTAVGKLNNVTKIVLSPEGQLFAVRGRDLHTGPMPLSANLDWFSTAKRVGKAEWVQFKFLFFDPNGLLYAATKDGELYKGPAPSNENVSWRYGQATKIGNSGWNKHDALFFDQKGNLYAVTDGDKLVVGSPPSTTNDKWLDSCTTIGDGGWRILTHFMKISLDDLLWCVDSRNGNIYKGKIPTKDDTNYLDKADLLGWSYNMYRFLAFTADKTIQSVVSFEFLPASGKILSQQPEVVQSQIYKNTSSVPLKYSFSFSKTMTETSSFTQEHGFTVEVGAEVTFTAGIPFIGDMETSISINTSTTHTWSFSKTNETQTSFSASTDVEVPAGKSIRMMASVTKAQMDVPYTAKICTLFGYETTIQGTWKGVTHYNLMVTQEDYSG</sequence>
<evidence type="ECO:0000259" key="3">
    <source>
        <dbReference type="Pfam" id="PF01117"/>
    </source>
</evidence>
<dbReference type="EMBL" id="OW240917">
    <property type="protein sequence ID" value="CAH2299433.1"/>
    <property type="molecule type" value="Genomic_DNA"/>
</dbReference>
<evidence type="ECO:0000256" key="2">
    <source>
        <dbReference type="ARBA" id="ARBA00023157"/>
    </source>
</evidence>
<dbReference type="SUPFAM" id="SSF50934">
    <property type="entry name" value="Tachylectin-2"/>
    <property type="match status" value="2"/>
</dbReference>
<dbReference type="Proteomes" id="UP001295444">
    <property type="component" value="Chromosome 06"/>
</dbReference>
<dbReference type="Pfam" id="PF01117">
    <property type="entry name" value="Aerolysin"/>
    <property type="match status" value="1"/>
</dbReference>
<dbReference type="PANTHER" id="PTHR39244:SF5">
    <property type="entry name" value="NATTERIN-3-LIKE"/>
    <property type="match status" value="1"/>
</dbReference>
<keyword evidence="6" id="KW-1185">Reference proteome</keyword>
<dbReference type="Gene3D" id="2.170.15.10">
    <property type="entry name" value="Proaerolysin, chain A, domain 3"/>
    <property type="match status" value="1"/>
</dbReference>
<reference evidence="5" key="1">
    <citation type="submission" date="2022-03" db="EMBL/GenBank/DDBJ databases">
        <authorList>
            <person name="Alioto T."/>
            <person name="Alioto T."/>
            <person name="Gomez Garrido J."/>
        </authorList>
    </citation>
    <scope>NUCLEOTIDE SEQUENCE</scope>
</reference>
<gene>
    <name evidence="5" type="ORF">PECUL_23A060961</name>
</gene>
<feature type="domain" description="Aerolysin-like C-terminal" evidence="3">
    <location>
        <begin position="285"/>
        <end position="417"/>
    </location>
</feature>
<organism evidence="5 6">
    <name type="scientific">Pelobates cultripes</name>
    <name type="common">Western spadefoot toad</name>
    <dbReference type="NCBI Taxonomy" id="61616"/>
    <lineage>
        <taxon>Eukaryota</taxon>
        <taxon>Metazoa</taxon>
        <taxon>Chordata</taxon>
        <taxon>Craniata</taxon>
        <taxon>Vertebrata</taxon>
        <taxon>Euteleostomi</taxon>
        <taxon>Amphibia</taxon>
        <taxon>Batrachia</taxon>
        <taxon>Anura</taxon>
        <taxon>Pelobatoidea</taxon>
        <taxon>Pelobatidae</taxon>
        <taxon>Pelobates</taxon>
    </lineage>
</organism>
<accession>A0AAD1SEZ0</accession>
<evidence type="ECO:0008006" key="7">
    <source>
        <dbReference type="Google" id="ProtNLM"/>
    </source>
</evidence>
<dbReference type="Gene3D" id="2.115.10.10">
    <property type="entry name" value="Tachylectin 2"/>
    <property type="match status" value="1"/>
</dbReference>
<dbReference type="InterPro" id="IPR036813">
    <property type="entry name" value="Tachylectin2_sf"/>
</dbReference>
<evidence type="ECO:0000313" key="5">
    <source>
        <dbReference type="EMBL" id="CAH2299433.1"/>
    </source>
</evidence>
<protein>
    <recommendedName>
        <fullName evidence="7">Tachylectin 2 domain-containing protein</fullName>
    </recommendedName>
</protein>
<dbReference type="InterPro" id="IPR055267">
    <property type="entry name" value="Aerolysin-like_C"/>
</dbReference>